<evidence type="ECO:0000259" key="11">
    <source>
        <dbReference type="PROSITE" id="PS50109"/>
    </source>
</evidence>
<keyword evidence="10" id="KW-0472">Membrane</keyword>
<proteinExistence type="predicted"/>
<reference evidence="12 13" key="1">
    <citation type="submission" date="2020-02" db="EMBL/GenBank/DDBJ databases">
        <authorList>
            <person name="Li X.-J."/>
            <person name="Han X.-M."/>
        </authorList>
    </citation>
    <scope>NUCLEOTIDE SEQUENCE [LARGE SCALE GENOMIC DNA]</scope>
    <source>
        <strain evidence="12 13">CCTCC AB 2017055</strain>
    </source>
</reference>
<dbReference type="InterPro" id="IPR050482">
    <property type="entry name" value="Sensor_HK_TwoCompSys"/>
</dbReference>
<evidence type="ECO:0000256" key="1">
    <source>
        <dbReference type="ARBA" id="ARBA00000085"/>
    </source>
</evidence>
<name>A0A6L9SD72_9ACTN</name>
<keyword evidence="10" id="KW-0812">Transmembrane</keyword>
<dbReference type="InterPro" id="IPR055558">
    <property type="entry name" value="DUF7134"/>
</dbReference>
<dbReference type="Pfam" id="PF02518">
    <property type="entry name" value="HATPase_c"/>
    <property type="match status" value="1"/>
</dbReference>
<protein>
    <recommendedName>
        <fullName evidence="2">histidine kinase</fullName>
        <ecNumber evidence="2">2.7.13.3</ecNumber>
    </recommendedName>
</protein>
<feature type="transmembrane region" description="Helical" evidence="10">
    <location>
        <begin position="110"/>
        <end position="127"/>
    </location>
</feature>
<keyword evidence="10" id="KW-1133">Transmembrane helix</keyword>
<dbReference type="Gene3D" id="1.20.5.1930">
    <property type="match status" value="1"/>
</dbReference>
<evidence type="ECO:0000256" key="2">
    <source>
        <dbReference type="ARBA" id="ARBA00012438"/>
    </source>
</evidence>
<dbReference type="CDD" id="cd16917">
    <property type="entry name" value="HATPase_UhpB-NarQ-NarX-like"/>
    <property type="match status" value="1"/>
</dbReference>
<dbReference type="InterPro" id="IPR003594">
    <property type="entry name" value="HATPase_dom"/>
</dbReference>
<keyword evidence="3" id="KW-0597">Phosphoprotein</keyword>
<keyword evidence="8" id="KW-0902">Two-component regulatory system</keyword>
<dbReference type="GO" id="GO:0016020">
    <property type="term" value="C:membrane"/>
    <property type="evidence" value="ECO:0007669"/>
    <property type="project" value="InterPro"/>
</dbReference>
<dbReference type="PANTHER" id="PTHR24421">
    <property type="entry name" value="NITRATE/NITRITE SENSOR PROTEIN NARX-RELATED"/>
    <property type="match status" value="1"/>
</dbReference>
<feature type="region of interest" description="Disordered" evidence="9">
    <location>
        <begin position="256"/>
        <end position="277"/>
    </location>
</feature>
<dbReference type="EC" id="2.7.13.3" evidence="2"/>
<comment type="caution">
    <text evidence="12">The sequence shown here is derived from an EMBL/GenBank/DDBJ whole genome shotgun (WGS) entry which is preliminary data.</text>
</comment>
<dbReference type="GO" id="GO:0005524">
    <property type="term" value="F:ATP binding"/>
    <property type="evidence" value="ECO:0007669"/>
    <property type="project" value="UniProtKB-KW"/>
</dbReference>
<dbReference type="InterPro" id="IPR011712">
    <property type="entry name" value="Sig_transdc_His_kin_sub3_dim/P"/>
</dbReference>
<keyword evidence="5" id="KW-0547">Nucleotide-binding</keyword>
<evidence type="ECO:0000313" key="12">
    <source>
        <dbReference type="EMBL" id="NEE03196.1"/>
    </source>
</evidence>
<evidence type="ECO:0000256" key="9">
    <source>
        <dbReference type="SAM" id="MobiDB-lite"/>
    </source>
</evidence>
<evidence type="ECO:0000256" key="6">
    <source>
        <dbReference type="ARBA" id="ARBA00022777"/>
    </source>
</evidence>
<dbReference type="AlphaFoldDB" id="A0A6L9SD72"/>
<feature type="transmembrane region" description="Helical" evidence="10">
    <location>
        <begin position="14"/>
        <end position="35"/>
    </location>
</feature>
<dbReference type="RefSeq" id="WP_163742606.1">
    <property type="nucleotide sequence ID" value="NZ_JAAGOA010000020.1"/>
</dbReference>
<feature type="transmembrane region" description="Helical" evidence="10">
    <location>
        <begin position="83"/>
        <end position="103"/>
    </location>
</feature>
<dbReference type="GO" id="GO:0046983">
    <property type="term" value="F:protein dimerization activity"/>
    <property type="evidence" value="ECO:0007669"/>
    <property type="project" value="InterPro"/>
</dbReference>
<dbReference type="Pfam" id="PF07730">
    <property type="entry name" value="HisKA_3"/>
    <property type="match status" value="1"/>
</dbReference>
<organism evidence="12 13">
    <name type="scientific">Phytoactinopolyspora halotolerans</name>
    <dbReference type="NCBI Taxonomy" id="1981512"/>
    <lineage>
        <taxon>Bacteria</taxon>
        <taxon>Bacillati</taxon>
        <taxon>Actinomycetota</taxon>
        <taxon>Actinomycetes</taxon>
        <taxon>Jiangellales</taxon>
        <taxon>Jiangellaceae</taxon>
        <taxon>Phytoactinopolyspora</taxon>
    </lineage>
</organism>
<dbReference type="InterPro" id="IPR036890">
    <property type="entry name" value="HATPase_C_sf"/>
</dbReference>
<keyword evidence="13" id="KW-1185">Reference proteome</keyword>
<dbReference type="Proteomes" id="UP000475214">
    <property type="component" value="Unassembled WGS sequence"/>
</dbReference>
<evidence type="ECO:0000313" key="13">
    <source>
        <dbReference type="Proteomes" id="UP000475214"/>
    </source>
</evidence>
<accession>A0A6L9SD72</accession>
<dbReference type="PANTHER" id="PTHR24421:SF10">
    <property type="entry name" value="NITRATE_NITRITE SENSOR PROTEIN NARQ"/>
    <property type="match status" value="1"/>
</dbReference>
<evidence type="ECO:0000256" key="3">
    <source>
        <dbReference type="ARBA" id="ARBA00022553"/>
    </source>
</evidence>
<comment type="catalytic activity">
    <reaction evidence="1">
        <text>ATP + protein L-histidine = ADP + protein N-phospho-L-histidine.</text>
        <dbReference type="EC" id="2.7.13.3"/>
    </reaction>
</comment>
<dbReference type="PROSITE" id="PS50109">
    <property type="entry name" value="HIS_KIN"/>
    <property type="match status" value="1"/>
</dbReference>
<evidence type="ECO:0000256" key="8">
    <source>
        <dbReference type="ARBA" id="ARBA00023012"/>
    </source>
</evidence>
<dbReference type="SUPFAM" id="SSF55874">
    <property type="entry name" value="ATPase domain of HSP90 chaperone/DNA topoisomerase II/histidine kinase"/>
    <property type="match status" value="1"/>
</dbReference>
<dbReference type="GO" id="GO:0000155">
    <property type="term" value="F:phosphorelay sensor kinase activity"/>
    <property type="evidence" value="ECO:0007669"/>
    <property type="project" value="InterPro"/>
</dbReference>
<sequence>MSDAVDHQPRVKPVVFDGALVVLLIALGVVSMVLYADLSDTYRDPDLIGAVLTVLNVSPLLFRRTHPAFAGLLVAGTTTGYLLWDYASMSVTVAMLVAVYSAGAYARLDRGLAVVVAHLAVTVTYVAQHSEDFGPRSAAALNLTFAAFGYAGLWAFGRAMQRRRRYTSELEDRAYRLERTRDAEVRVALAEERSRIARELHDVVAHHVSVMTVQAAGARRAMQRDPQRSGDALQSIEDTGRAALAEMRRIVDLLRSPDRSGRLEPAGSHRGPQPGVGDLETLVEQMRAAGVSVDLTVEPGCADLPAGVDVTIFRIVQEALTNTLKHAGPSSAEVRLARDGDAITVAVCDDGRGIAAELDGHQPGLGLVGLRERVTLYGGKLAVGPRRGGGYQVRAWIPVDYSEHSAVPS</sequence>
<dbReference type="InterPro" id="IPR005467">
    <property type="entry name" value="His_kinase_dom"/>
</dbReference>
<keyword evidence="6 12" id="KW-0418">Kinase</keyword>
<gene>
    <name evidence="12" type="ORF">G1H10_23805</name>
</gene>
<evidence type="ECO:0000256" key="4">
    <source>
        <dbReference type="ARBA" id="ARBA00022679"/>
    </source>
</evidence>
<dbReference type="Gene3D" id="3.30.565.10">
    <property type="entry name" value="Histidine kinase-like ATPase, C-terminal domain"/>
    <property type="match status" value="1"/>
</dbReference>
<keyword evidence="4" id="KW-0808">Transferase</keyword>
<dbReference type="Pfam" id="PF23539">
    <property type="entry name" value="DUF7134"/>
    <property type="match status" value="1"/>
</dbReference>
<keyword evidence="7" id="KW-0067">ATP-binding</keyword>
<dbReference type="EMBL" id="JAAGOA010000020">
    <property type="protein sequence ID" value="NEE03196.1"/>
    <property type="molecule type" value="Genomic_DNA"/>
</dbReference>
<feature type="domain" description="Histidine kinase" evidence="11">
    <location>
        <begin position="312"/>
        <end position="401"/>
    </location>
</feature>
<feature type="transmembrane region" description="Helical" evidence="10">
    <location>
        <begin position="139"/>
        <end position="156"/>
    </location>
</feature>
<evidence type="ECO:0000256" key="7">
    <source>
        <dbReference type="ARBA" id="ARBA00022840"/>
    </source>
</evidence>
<dbReference type="SMART" id="SM00387">
    <property type="entry name" value="HATPase_c"/>
    <property type="match status" value="1"/>
</dbReference>
<evidence type="ECO:0000256" key="10">
    <source>
        <dbReference type="SAM" id="Phobius"/>
    </source>
</evidence>
<evidence type="ECO:0000256" key="5">
    <source>
        <dbReference type="ARBA" id="ARBA00022741"/>
    </source>
</evidence>